<dbReference type="InterPro" id="IPR007050">
    <property type="entry name" value="HTH_bacterioopsin"/>
</dbReference>
<dbReference type="RefSeq" id="WP_188681559.1">
    <property type="nucleotide sequence ID" value="NZ_BMNY01000002.1"/>
</dbReference>
<feature type="domain" description="HVO-2525 N-terminal" evidence="2">
    <location>
        <begin position="6"/>
        <end position="126"/>
    </location>
</feature>
<accession>A0AA37BSH0</accession>
<gene>
    <name evidence="3" type="ORF">GCM10007108_14430</name>
</gene>
<comment type="caution">
    <text evidence="3">The sequence shown here is derived from an EMBL/GenBank/DDBJ whole genome shotgun (WGS) entry which is preliminary data.</text>
</comment>
<protein>
    <recommendedName>
        <fullName evidence="5">HTH bat-type domain-containing protein</fullName>
    </recommendedName>
</protein>
<feature type="domain" description="HTH bat-type" evidence="1">
    <location>
        <begin position="166"/>
        <end position="217"/>
    </location>
</feature>
<dbReference type="EMBL" id="BMNY01000002">
    <property type="protein sequence ID" value="GGM77358.1"/>
    <property type="molecule type" value="Genomic_DNA"/>
</dbReference>
<proteinExistence type="predicted"/>
<keyword evidence="4" id="KW-1185">Reference proteome</keyword>
<evidence type="ECO:0000313" key="3">
    <source>
        <dbReference type="EMBL" id="GGM77358.1"/>
    </source>
</evidence>
<dbReference type="Pfam" id="PF04967">
    <property type="entry name" value="HTH_10"/>
    <property type="match status" value="1"/>
</dbReference>
<dbReference type="AlphaFoldDB" id="A0AA37BSH0"/>
<reference evidence="3" key="1">
    <citation type="journal article" date="2014" name="Int. J. Syst. Evol. Microbiol.">
        <title>Complete genome sequence of Corynebacterium casei LMG S-19264T (=DSM 44701T), isolated from a smear-ripened cheese.</title>
        <authorList>
            <consortium name="US DOE Joint Genome Institute (JGI-PGF)"/>
            <person name="Walter F."/>
            <person name="Albersmeier A."/>
            <person name="Kalinowski J."/>
            <person name="Ruckert C."/>
        </authorList>
    </citation>
    <scope>NUCLEOTIDE SEQUENCE</scope>
    <source>
        <strain evidence="3">JCM 13583</strain>
    </source>
</reference>
<evidence type="ECO:0008006" key="5">
    <source>
        <dbReference type="Google" id="ProtNLM"/>
    </source>
</evidence>
<evidence type="ECO:0000313" key="4">
    <source>
        <dbReference type="Proteomes" id="UP000632195"/>
    </source>
</evidence>
<dbReference type="PANTHER" id="PTHR34236:SF1">
    <property type="entry name" value="DIMETHYL SULFOXIDE REDUCTASE TRANSCRIPTIONAL ACTIVATOR"/>
    <property type="match status" value="1"/>
</dbReference>
<evidence type="ECO:0000259" key="2">
    <source>
        <dbReference type="Pfam" id="PF24279"/>
    </source>
</evidence>
<organism evidence="3 4">
    <name type="scientific">Thermogymnomonas acidicola</name>
    <dbReference type="NCBI Taxonomy" id="399579"/>
    <lineage>
        <taxon>Archaea</taxon>
        <taxon>Methanobacteriati</taxon>
        <taxon>Thermoplasmatota</taxon>
        <taxon>Thermoplasmata</taxon>
        <taxon>Thermoplasmatales</taxon>
        <taxon>Thermogymnomonas</taxon>
    </lineage>
</organism>
<dbReference type="Proteomes" id="UP000632195">
    <property type="component" value="Unassembled WGS sequence"/>
</dbReference>
<sequence length="226" mass="26805">MYIYEIKITQSDCPHIDVTNEFRDVYILVMNTMEEMETQKMFSVVYSRSQEDLTSALKLLDSHRLVNELELISRRPNVAAIFYEMQETSMYRRTAREGFRIHPMVAHRGMERWFVVCKRDRSANEIYRADETTRILSARQLSSEEFLHVYPSVFYDLQLLQLFGDLTESDFRLLKVAFNTGYFEWPRKVDLAELSRIMSLPKSTLSYKLRQIDRKIAKVVDERLSG</sequence>
<dbReference type="Pfam" id="PF24279">
    <property type="entry name" value="HVO_2525_N"/>
    <property type="match status" value="1"/>
</dbReference>
<reference evidence="3" key="2">
    <citation type="submission" date="2022-09" db="EMBL/GenBank/DDBJ databases">
        <authorList>
            <person name="Sun Q."/>
            <person name="Ohkuma M."/>
        </authorList>
    </citation>
    <scope>NUCLEOTIDE SEQUENCE</scope>
    <source>
        <strain evidence="3">JCM 13583</strain>
    </source>
</reference>
<name>A0AA37BSH0_9ARCH</name>
<evidence type="ECO:0000259" key="1">
    <source>
        <dbReference type="Pfam" id="PF04967"/>
    </source>
</evidence>
<dbReference type="InterPro" id="IPR056486">
    <property type="entry name" value="HVO_2525_N"/>
</dbReference>
<dbReference type="PANTHER" id="PTHR34236">
    <property type="entry name" value="DIMETHYL SULFOXIDE REDUCTASE TRANSCRIPTIONAL ACTIVATOR"/>
    <property type="match status" value="1"/>
</dbReference>